<dbReference type="InterPro" id="IPR015222">
    <property type="entry name" value="Tam41"/>
</dbReference>
<evidence type="ECO:0000256" key="14">
    <source>
        <dbReference type="ARBA" id="ARBA00023128"/>
    </source>
</evidence>
<evidence type="ECO:0000256" key="12">
    <source>
        <dbReference type="ARBA" id="ARBA00022842"/>
    </source>
</evidence>
<evidence type="ECO:0000256" key="17">
    <source>
        <dbReference type="ARBA" id="ARBA00023264"/>
    </source>
</evidence>
<keyword evidence="8" id="KW-0444">Lipid biosynthesis</keyword>
<evidence type="ECO:0000256" key="3">
    <source>
        <dbReference type="ARBA" id="ARBA00005119"/>
    </source>
</evidence>
<comment type="cofactor">
    <cofactor evidence="1">
        <name>Mg(2+)</name>
        <dbReference type="ChEBI" id="CHEBI:18420"/>
    </cofactor>
</comment>
<evidence type="ECO:0000256" key="13">
    <source>
        <dbReference type="ARBA" id="ARBA00023098"/>
    </source>
</evidence>
<keyword evidence="13" id="KW-0443">Lipid metabolism</keyword>
<keyword evidence="16" id="KW-0594">Phospholipid biosynthesis</keyword>
<comment type="pathway">
    <text evidence="4">Lipid metabolism.</text>
</comment>
<evidence type="ECO:0000256" key="18">
    <source>
        <dbReference type="ARBA" id="ARBA00029893"/>
    </source>
</evidence>
<sequence length="359" mass="40101">MCASCAPLLQTIVQTAFPRNGGLLYAFGYGSVVIPQHGRSTANSQLDLVLIVKDPLSWHLENCAKNPHHYSRISQRFNHRFLKLAMSKWPSPAVYYNPLIEWTDPNNSCSPQLLKYGVVGLTRLLQDLNSWSDLYIAGRLHKPVAWIPVKPLPKHDESAFALALSHNLTSALAFALLQHDFDHSGPLSETELYRSLASISYRGDWRLYLGEDRKKIERLISGVPRRRAFRSLYLPYLNAAPFSELFDVAVPSSLSIDFIIEPRHRDGYECSPCLLALLPDQFCTSCAAGGVGDTPAAARCHLQSLSYAQRSALLSATAASVVRWASYRQTLLGIFSAGIGRSFTYSLEKFKKMLASLYY</sequence>
<dbReference type="EC" id="2.7.7.41" evidence="6"/>
<reference evidence="20 21" key="2">
    <citation type="submission" date="2018-11" db="EMBL/GenBank/DDBJ databases">
        <authorList>
            <consortium name="Pathogen Informatics"/>
        </authorList>
    </citation>
    <scope>NUCLEOTIDE SEQUENCE [LARGE SCALE GENOMIC DNA]</scope>
    <source>
        <strain evidence="20 21">NST_G2</strain>
    </source>
</reference>
<evidence type="ECO:0000256" key="19">
    <source>
        <dbReference type="ARBA" id="ARBA00031502"/>
    </source>
</evidence>
<keyword evidence="17" id="KW-1208">Phospholipid metabolism</keyword>
<evidence type="ECO:0000313" key="21">
    <source>
        <dbReference type="Proteomes" id="UP000275846"/>
    </source>
</evidence>
<evidence type="ECO:0000256" key="2">
    <source>
        <dbReference type="ARBA" id="ARBA00004443"/>
    </source>
</evidence>
<keyword evidence="15" id="KW-0472">Membrane</keyword>
<dbReference type="EMBL" id="UYSU01033973">
    <property type="protein sequence ID" value="VDL93459.1"/>
    <property type="molecule type" value="Genomic_DNA"/>
</dbReference>
<keyword evidence="11" id="KW-0999">Mitochondrion inner membrane</keyword>
<evidence type="ECO:0000313" key="20">
    <source>
        <dbReference type="EMBL" id="VDL93459.1"/>
    </source>
</evidence>
<evidence type="ECO:0000256" key="10">
    <source>
        <dbReference type="ARBA" id="ARBA00022695"/>
    </source>
</evidence>
<keyword evidence="21" id="KW-1185">Reference proteome</keyword>
<dbReference type="GO" id="GO:0032049">
    <property type="term" value="P:cardiolipin biosynthetic process"/>
    <property type="evidence" value="ECO:0007669"/>
    <property type="project" value="InterPro"/>
</dbReference>
<dbReference type="PANTHER" id="PTHR13619:SF0">
    <property type="entry name" value="PHOSPHATIDATE CYTIDYLYLTRANSFERASE, MITOCHONDRIAL"/>
    <property type="match status" value="1"/>
</dbReference>
<gene>
    <name evidence="20" type="ORF">SSLN_LOCUS7074</name>
</gene>
<dbReference type="OrthoDB" id="341477at2759"/>
<dbReference type="Pfam" id="PF09139">
    <property type="entry name" value="Tam41_Mmp37"/>
    <property type="match status" value="1"/>
</dbReference>
<keyword evidence="12" id="KW-0460">Magnesium</keyword>
<evidence type="ECO:0000256" key="1">
    <source>
        <dbReference type="ARBA" id="ARBA00001946"/>
    </source>
</evidence>
<name>A0A183SS76_SCHSO</name>
<dbReference type="GO" id="GO:0005743">
    <property type="term" value="C:mitochondrial inner membrane"/>
    <property type="evidence" value="ECO:0007669"/>
    <property type="project" value="UniProtKB-SubCell"/>
</dbReference>
<keyword evidence="9" id="KW-0808">Transferase</keyword>
<comment type="pathway">
    <text evidence="3">Phospholipid metabolism; CDP-diacylglycerol biosynthesis; CDP-diacylglycerol from sn-glycerol 3-phosphate: step 3/3.</text>
</comment>
<evidence type="ECO:0000256" key="9">
    <source>
        <dbReference type="ARBA" id="ARBA00022679"/>
    </source>
</evidence>
<evidence type="ECO:0000313" key="22">
    <source>
        <dbReference type="WBParaSite" id="SSLN_0000730601-mRNA-1"/>
    </source>
</evidence>
<keyword evidence="10" id="KW-0548">Nucleotidyltransferase</keyword>
<dbReference type="Proteomes" id="UP000275846">
    <property type="component" value="Unassembled WGS sequence"/>
</dbReference>
<comment type="similarity">
    <text evidence="5">Belongs to the TAM41 family.</text>
</comment>
<reference evidence="22" key="1">
    <citation type="submission" date="2016-06" db="UniProtKB">
        <authorList>
            <consortium name="WormBaseParasite"/>
        </authorList>
    </citation>
    <scope>IDENTIFICATION</scope>
</reference>
<dbReference type="PANTHER" id="PTHR13619">
    <property type="entry name" value="PHOSPHATIDATE CYTIDYLYLTRANSFERASE, MITOCHONDRIAL"/>
    <property type="match status" value="1"/>
</dbReference>
<dbReference type="GO" id="GO:0016024">
    <property type="term" value="P:CDP-diacylglycerol biosynthetic process"/>
    <property type="evidence" value="ECO:0007669"/>
    <property type="project" value="UniProtKB-UniPathway"/>
</dbReference>
<accession>A0A183SS76</accession>
<evidence type="ECO:0000256" key="16">
    <source>
        <dbReference type="ARBA" id="ARBA00023209"/>
    </source>
</evidence>
<dbReference type="AlphaFoldDB" id="A0A183SS76"/>
<dbReference type="STRING" id="70667.A0A183SS76"/>
<organism evidence="22">
    <name type="scientific">Schistocephalus solidus</name>
    <name type="common">Tapeworm</name>
    <dbReference type="NCBI Taxonomy" id="70667"/>
    <lineage>
        <taxon>Eukaryota</taxon>
        <taxon>Metazoa</taxon>
        <taxon>Spiralia</taxon>
        <taxon>Lophotrochozoa</taxon>
        <taxon>Platyhelminthes</taxon>
        <taxon>Cestoda</taxon>
        <taxon>Eucestoda</taxon>
        <taxon>Diphyllobothriidea</taxon>
        <taxon>Diphyllobothriidae</taxon>
        <taxon>Schistocephalus</taxon>
    </lineage>
</organism>
<evidence type="ECO:0000256" key="5">
    <source>
        <dbReference type="ARBA" id="ARBA00005458"/>
    </source>
</evidence>
<evidence type="ECO:0000256" key="4">
    <source>
        <dbReference type="ARBA" id="ARBA00005189"/>
    </source>
</evidence>
<proteinExistence type="inferred from homology"/>
<keyword evidence="14" id="KW-0496">Mitochondrion</keyword>
<comment type="subcellular location">
    <subcellularLocation>
        <location evidence="2">Mitochondrion inner membrane</location>
        <topology evidence="2">Peripheral membrane protein</topology>
        <orientation evidence="2">Matrix side</orientation>
    </subcellularLocation>
</comment>
<dbReference type="WBParaSite" id="SSLN_0000730601-mRNA-1">
    <property type="protein sequence ID" value="SSLN_0000730601-mRNA-1"/>
    <property type="gene ID" value="SSLN_0000730601"/>
</dbReference>
<evidence type="ECO:0000256" key="15">
    <source>
        <dbReference type="ARBA" id="ARBA00023136"/>
    </source>
</evidence>
<dbReference type="GO" id="GO:0004605">
    <property type="term" value="F:phosphatidate cytidylyltransferase activity"/>
    <property type="evidence" value="ECO:0007669"/>
    <property type="project" value="UniProtKB-EC"/>
</dbReference>
<evidence type="ECO:0000256" key="11">
    <source>
        <dbReference type="ARBA" id="ARBA00022792"/>
    </source>
</evidence>
<evidence type="ECO:0000256" key="8">
    <source>
        <dbReference type="ARBA" id="ARBA00022516"/>
    </source>
</evidence>
<protein>
    <recommendedName>
        <fullName evidence="7">Phosphatidate cytidylyltransferase, mitochondrial</fullName>
        <ecNumber evidence="6">2.7.7.41</ecNumber>
    </recommendedName>
    <alternativeName>
        <fullName evidence="18">CDP-diacylglycerol synthase</fullName>
    </alternativeName>
    <alternativeName>
        <fullName evidence="19">Mitochondrial translocator assembly and maintenance protein 41 homolog</fullName>
    </alternativeName>
</protein>
<dbReference type="UniPathway" id="UPA00557">
    <property type="reaction ID" value="UER00614"/>
</dbReference>
<evidence type="ECO:0000256" key="7">
    <source>
        <dbReference type="ARBA" id="ARBA00018337"/>
    </source>
</evidence>
<evidence type="ECO:0000256" key="6">
    <source>
        <dbReference type="ARBA" id="ARBA00012487"/>
    </source>
</evidence>